<dbReference type="InterPro" id="IPR012340">
    <property type="entry name" value="NA-bd_OB-fold"/>
</dbReference>
<gene>
    <name evidence="2" type="ORF">CUD01_30800</name>
</gene>
<feature type="domain" description="RNB" evidence="1">
    <location>
        <begin position="61"/>
        <end position="383"/>
    </location>
</feature>
<dbReference type="Pfam" id="PF00773">
    <property type="entry name" value="RNB"/>
    <property type="match status" value="1"/>
</dbReference>
<keyword evidence="3" id="KW-1185">Reference proteome</keyword>
<proteinExistence type="predicted"/>
<dbReference type="EMBL" id="BJLP01000075">
    <property type="protein sequence ID" value="GEA82636.1"/>
    <property type="molecule type" value="Genomic_DNA"/>
</dbReference>
<dbReference type="GO" id="GO:0003723">
    <property type="term" value="F:RNA binding"/>
    <property type="evidence" value="ECO:0007669"/>
    <property type="project" value="InterPro"/>
</dbReference>
<protein>
    <submittedName>
        <fullName evidence="2">Ribonuclease R</fullName>
    </submittedName>
</protein>
<evidence type="ECO:0000259" key="1">
    <source>
        <dbReference type="SMART" id="SM00955"/>
    </source>
</evidence>
<name>A0A4Y3KG32_CELUD</name>
<dbReference type="InterPro" id="IPR050180">
    <property type="entry name" value="RNR_Ribonuclease"/>
</dbReference>
<dbReference type="GO" id="GO:0006402">
    <property type="term" value="P:mRNA catabolic process"/>
    <property type="evidence" value="ECO:0007669"/>
    <property type="project" value="TreeGrafter"/>
</dbReference>
<dbReference type="InterPro" id="IPR001900">
    <property type="entry name" value="RNase_II/R"/>
</dbReference>
<comment type="caution">
    <text evidence="2">The sequence shown here is derived from an EMBL/GenBank/DDBJ whole genome shotgun (WGS) entry which is preliminary data.</text>
</comment>
<dbReference type="InterPro" id="IPR040596">
    <property type="entry name" value="RNase_II_C_S1"/>
</dbReference>
<evidence type="ECO:0000313" key="2">
    <source>
        <dbReference type="EMBL" id="GEA82636.1"/>
    </source>
</evidence>
<dbReference type="PANTHER" id="PTHR23355">
    <property type="entry name" value="RIBONUCLEASE"/>
    <property type="match status" value="1"/>
</dbReference>
<sequence length="489" mass="51755">MRLVPRPLPPAAGDRDRDVDVAVRRGLAALRAELDVPAAFPSAVLQEARLRATTGPQAAERVDARDLPFLTIDPPGSMDLDQALHVERRGGGYLVRYAIADVAAWLEPRGPIDDEARGRVTTLYAPDGRTPLHPPELSEGAASLLPGQEAPVALWEIELDGEGAPRGVVVRRATVRSSARLTYDEAQQAIDAGAGLAADDGPLALLREVGELRQAAERARGGITLPMPEQEVELDEHGTWRLVSRRTLPVEEWNAQISLLTGMCAAELMLDAGIGVLRTLPSSRPEDVARLRRTALALGVAWPQGAPAGEVLAGLDAADPRQAAVLTDATTLLRGAAYAAFDGERPAEPGHGAIAAPYAHVTAPLRRLVDRFATQVCLAVAAGTEPDAWVREALPVLPDLMSAGDRRASAYERGCLDLVEAALLAGREGEVFEGMVVDVSGGGAKGVLQLADPVVHARVSGAGLEAGTRVRVRLVEADVEKRSVTFEEA</sequence>
<dbReference type="GO" id="GO:0005829">
    <property type="term" value="C:cytosol"/>
    <property type="evidence" value="ECO:0007669"/>
    <property type="project" value="TreeGrafter"/>
</dbReference>
<reference evidence="2 3" key="1">
    <citation type="submission" date="2019-06" db="EMBL/GenBank/DDBJ databases">
        <title>Whole genome shotgun sequence of Cellulomonas uda NBRC 3747.</title>
        <authorList>
            <person name="Hosoyama A."/>
            <person name="Uohara A."/>
            <person name="Ohji S."/>
            <person name="Ichikawa N."/>
        </authorList>
    </citation>
    <scope>NUCLEOTIDE SEQUENCE [LARGE SCALE GENOMIC DNA]</scope>
    <source>
        <strain evidence="2 3">NBRC 3747</strain>
    </source>
</reference>
<organism evidence="2 3">
    <name type="scientific">Cellulomonas uda</name>
    <dbReference type="NCBI Taxonomy" id="1714"/>
    <lineage>
        <taxon>Bacteria</taxon>
        <taxon>Bacillati</taxon>
        <taxon>Actinomycetota</taxon>
        <taxon>Actinomycetes</taxon>
        <taxon>Micrococcales</taxon>
        <taxon>Cellulomonadaceae</taxon>
        <taxon>Cellulomonas</taxon>
    </lineage>
</organism>
<dbReference type="Proteomes" id="UP000315842">
    <property type="component" value="Unassembled WGS sequence"/>
</dbReference>
<dbReference type="SMART" id="SM00955">
    <property type="entry name" value="RNB"/>
    <property type="match status" value="1"/>
</dbReference>
<dbReference type="AlphaFoldDB" id="A0A4Y3KG32"/>
<accession>A0A4Y3KG32</accession>
<dbReference type="PANTHER" id="PTHR23355:SF9">
    <property type="entry name" value="DIS3-LIKE EXONUCLEASE 2"/>
    <property type="match status" value="1"/>
</dbReference>
<dbReference type="SUPFAM" id="SSF50249">
    <property type="entry name" value="Nucleic acid-binding proteins"/>
    <property type="match status" value="1"/>
</dbReference>
<evidence type="ECO:0000313" key="3">
    <source>
        <dbReference type="Proteomes" id="UP000315842"/>
    </source>
</evidence>
<dbReference type="Pfam" id="PF18614">
    <property type="entry name" value="RNase_II_C_S1"/>
    <property type="match status" value="1"/>
</dbReference>
<dbReference type="GO" id="GO:0004540">
    <property type="term" value="F:RNA nuclease activity"/>
    <property type="evidence" value="ECO:0007669"/>
    <property type="project" value="InterPro"/>
</dbReference>